<evidence type="ECO:0000256" key="7">
    <source>
        <dbReference type="ARBA" id="ARBA00022840"/>
    </source>
</evidence>
<keyword evidence="12" id="KW-1185">Reference proteome</keyword>
<name>A0A8W8MF55_MAGGI</name>
<comment type="cofactor">
    <cofactor evidence="1">
        <name>Mg(2+)</name>
        <dbReference type="ChEBI" id="CHEBI:18420"/>
    </cofactor>
</comment>
<proteinExistence type="inferred from homology"/>
<evidence type="ECO:0000256" key="5">
    <source>
        <dbReference type="ARBA" id="ARBA00022723"/>
    </source>
</evidence>
<dbReference type="Gene3D" id="3.30.160.60">
    <property type="entry name" value="Classic Zinc Finger"/>
    <property type="match status" value="1"/>
</dbReference>
<keyword evidence="6" id="KW-0547">Nucleotide-binding</keyword>
<sequence>MKRPRQDISAMVFKCPICKRDDFQSEGGLSSHITWKHSGSSDGRGSRPSTGGRGRKDDRDIKARVFKCPICKRDDFQNERGLSCHISRMHLSGSDGRGSRPSSGACGRSDDRDVNAMVIKCHICGKDDFKSEGGLSRHITTVHQGSANGKGSRPSSCTNGKRDDGARPKTHTPRHRDHERHNSDRDVVRGVARVQRESPQRGSLDDFPFKDGAGGATWKSSSAKYKESPKQSRKTEEPRERPSSSDLNLSLSFNAPNFEKFVGMIEGSIVRPREDSTLRTDSINKFIDDLLVVMDRISDIPIKLMRSGSYYDRTKIDYNDEFDFMFYADIRMEADFTNCPPGYCKIRKGMTVKPDLDPFIDRNGYLVPEKYKAHMFDIFEKCRTDSSFRQGRRTQKQDRKPESPAYTLLFDLGISGKPPIDIDLVPAIKIDGWPKPARKIGPSKWIEKSMAERAMQCFHVVTKKFQEAHQDSRLLWRISFSHAEKELILHANMSDNGCRKDVFKILKRIKENMKSKNPTEMDKFCSYHLKMFILRFYDKHGDFSKERKLDLLKESIKQLAKCVREGTIENYFIPKDNVLQSVPEKERLSVVRELDGLLQ</sequence>
<evidence type="ECO:0000256" key="3">
    <source>
        <dbReference type="ARBA" id="ARBA00022679"/>
    </source>
</evidence>
<feature type="compositionally biased region" description="Polar residues" evidence="9">
    <location>
        <begin position="141"/>
        <end position="159"/>
    </location>
</feature>
<dbReference type="PANTHER" id="PTHR10656">
    <property type="entry name" value="CELL FATE DETERMINING PROTEIN MAB21-RELATED"/>
    <property type="match status" value="1"/>
</dbReference>
<evidence type="ECO:0000256" key="8">
    <source>
        <dbReference type="ARBA" id="ARBA00022842"/>
    </source>
</evidence>
<evidence type="ECO:0000313" key="12">
    <source>
        <dbReference type="Proteomes" id="UP000005408"/>
    </source>
</evidence>
<feature type="compositionally biased region" description="Low complexity" evidence="9">
    <location>
        <begin position="38"/>
        <end position="50"/>
    </location>
</feature>
<feature type="region of interest" description="Disordered" evidence="9">
    <location>
        <begin position="89"/>
        <end position="110"/>
    </location>
</feature>
<dbReference type="InterPro" id="IPR024810">
    <property type="entry name" value="MAB21L/cGLR"/>
</dbReference>
<dbReference type="GO" id="GO:0005524">
    <property type="term" value="F:ATP binding"/>
    <property type="evidence" value="ECO:0007669"/>
    <property type="project" value="UniProtKB-KW"/>
</dbReference>
<feature type="compositionally biased region" description="Basic and acidic residues" evidence="9">
    <location>
        <begin position="224"/>
        <end position="243"/>
    </location>
</feature>
<feature type="compositionally biased region" description="Basic residues" evidence="9">
    <location>
        <begin position="168"/>
        <end position="178"/>
    </location>
</feature>
<feature type="domain" description="C2H2-type" evidence="10">
    <location>
        <begin position="13"/>
        <end position="37"/>
    </location>
</feature>
<dbReference type="SMART" id="SM01265">
    <property type="entry name" value="Mab-21"/>
    <property type="match status" value="1"/>
</dbReference>
<keyword evidence="5" id="KW-0479">Metal-binding</keyword>
<accession>A0A8W8MF55</accession>
<evidence type="ECO:0000256" key="9">
    <source>
        <dbReference type="SAM" id="MobiDB-lite"/>
    </source>
</evidence>
<keyword evidence="3" id="KW-0808">Transferase</keyword>
<dbReference type="Pfam" id="PF03281">
    <property type="entry name" value="Mab-21"/>
    <property type="match status" value="1"/>
</dbReference>
<protein>
    <recommendedName>
        <fullName evidence="10">C2H2-type domain-containing protein</fullName>
    </recommendedName>
</protein>
<evidence type="ECO:0000313" key="11">
    <source>
        <dbReference type="EnsemblMetazoa" id="G32659.1:cds"/>
    </source>
</evidence>
<dbReference type="Gene3D" id="1.10.1410.40">
    <property type="match status" value="1"/>
</dbReference>
<dbReference type="GO" id="GO:0046872">
    <property type="term" value="F:metal ion binding"/>
    <property type="evidence" value="ECO:0007669"/>
    <property type="project" value="UniProtKB-KW"/>
</dbReference>
<feature type="region of interest" description="Disordered" evidence="9">
    <location>
        <begin position="141"/>
        <end position="249"/>
    </location>
</feature>
<keyword evidence="4" id="KW-0548">Nucleotidyltransferase</keyword>
<dbReference type="GO" id="GO:0016779">
    <property type="term" value="F:nucleotidyltransferase activity"/>
    <property type="evidence" value="ECO:0007669"/>
    <property type="project" value="UniProtKB-KW"/>
</dbReference>
<evidence type="ECO:0000259" key="10">
    <source>
        <dbReference type="SMART" id="SM00355"/>
    </source>
</evidence>
<dbReference type="SMART" id="SM00355">
    <property type="entry name" value="ZnF_C2H2"/>
    <property type="match status" value="3"/>
</dbReference>
<feature type="compositionally biased region" description="Basic and acidic residues" evidence="9">
    <location>
        <begin position="179"/>
        <end position="209"/>
    </location>
</feature>
<evidence type="ECO:0000256" key="1">
    <source>
        <dbReference type="ARBA" id="ARBA00001946"/>
    </source>
</evidence>
<dbReference type="Pfam" id="PF20266">
    <property type="entry name" value="Mab-21_C"/>
    <property type="match status" value="1"/>
</dbReference>
<organism evidence="11 12">
    <name type="scientific">Magallana gigas</name>
    <name type="common">Pacific oyster</name>
    <name type="synonym">Crassostrea gigas</name>
    <dbReference type="NCBI Taxonomy" id="29159"/>
    <lineage>
        <taxon>Eukaryota</taxon>
        <taxon>Metazoa</taxon>
        <taxon>Spiralia</taxon>
        <taxon>Lophotrochozoa</taxon>
        <taxon>Mollusca</taxon>
        <taxon>Bivalvia</taxon>
        <taxon>Autobranchia</taxon>
        <taxon>Pteriomorphia</taxon>
        <taxon>Ostreida</taxon>
        <taxon>Ostreoidea</taxon>
        <taxon>Ostreidae</taxon>
        <taxon>Magallana</taxon>
    </lineage>
</organism>
<evidence type="ECO:0000256" key="4">
    <source>
        <dbReference type="ARBA" id="ARBA00022695"/>
    </source>
</evidence>
<feature type="domain" description="C2H2-type" evidence="10">
    <location>
        <begin position="119"/>
        <end position="143"/>
    </location>
</feature>
<feature type="domain" description="C2H2-type" evidence="10">
    <location>
        <begin position="66"/>
        <end position="90"/>
    </location>
</feature>
<dbReference type="EnsemblMetazoa" id="G32659.1">
    <property type="protein sequence ID" value="G32659.1:cds"/>
    <property type="gene ID" value="G32659"/>
</dbReference>
<dbReference type="AlphaFoldDB" id="A0A8W8MF55"/>
<dbReference type="InterPro" id="IPR046906">
    <property type="entry name" value="Mab-21_HhH/H2TH-like"/>
</dbReference>
<dbReference type="PANTHER" id="PTHR10656:SF42">
    <property type="entry name" value="CYCLIC GMP-AMP SYNTHASE-LIKE PROTEIN-RELATED"/>
    <property type="match status" value="1"/>
</dbReference>
<keyword evidence="8" id="KW-0460">Magnesium</keyword>
<evidence type="ECO:0000256" key="2">
    <source>
        <dbReference type="ARBA" id="ARBA00008307"/>
    </source>
</evidence>
<feature type="region of interest" description="Disordered" evidence="9">
    <location>
        <begin position="25"/>
        <end position="59"/>
    </location>
</feature>
<comment type="similarity">
    <text evidence="2">Belongs to the mab-21 family.</text>
</comment>
<keyword evidence="7" id="KW-0067">ATP-binding</keyword>
<dbReference type="Proteomes" id="UP000005408">
    <property type="component" value="Unassembled WGS sequence"/>
</dbReference>
<evidence type="ECO:0000256" key="6">
    <source>
        <dbReference type="ARBA" id="ARBA00022741"/>
    </source>
</evidence>
<reference evidence="11" key="1">
    <citation type="submission" date="2022-08" db="UniProtKB">
        <authorList>
            <consortium name="EnsemblMetazoa"/>
        </authorList>
    </citation>
    <scope>IDENTIFICATION</scope>
    <source>
        <strain evidence="11">05x7-T-G4-1.051#20</strain>
    </source>
</reference>
<dbReference type="InterPro" id="IPR046903">
    <property type="entry name" value="Mab-21-like_nuc_Trfase"/>
</dbReference>
<dbReference type="Gene3D" id="3.30.460.90">
    <property type="match status" value="1"/>
</dbReference>
<dbReference type="InterPro" id="IPR013087">
    <property type="entry name" value="Znf_C2H2_type"/>
</dbReference>